<evidence type="ECO:0008006" key="4">
    <source>
        <dbReference type="Google" id="ProtNLM"/>
    </source>
</evidence>
<name>A0A067MF98_BOTB1</name>
<organism evidence="2 3">
    <name type="scientific">Botryobasidium botryosum (strain FD-172 SS1)</name>
    <dbReference type="NCBI Taxonomy" id="930990"/>
    <lineage>
        <taxon>Eukaryota</taxon>
        <taxon>Fungi</taxon>
        <taxon>Dikarya</taxon>
        <taxon>Basidiomycota</taxon>
        <taxon>Agaricomycotina</taxon>
        <taxon>Agaricomycetes</taxon>
        <taxon>Cantharellales</taxon>
        <taxon>Botryobasidiaceae</taxon>
        <taxon>Botryobasidium</taxon>
    </lineage>
</organism>
<evidence type="ECO:0000313" key="2">
    <source>
        <dbReference type="EMBL" id="KDQ14453.1"/>
    </source>
</evidence>
<protein>
    <recommendedName>
        <fullName evidence="4">Secreted protein</fullName>
    </recommendedName>
</protein>
<feature type="signal peptide" evidence="1">
    <location>
        <begin position="1"/>
        <end position="25"/>
    </location>
</feature>
<evidence type="ECO:0000313" key="3">
    <source>
        <dbReference type="Proteomes" id="UP000027195"/>
    </source>
</evidence>
<feature type="chain" id="PRO_5001645522" description="Secreted protein" evidence="1">
    <location>
        <begin position="26"/>
        <end position="99"/>
    </location>
</feature>
<accession>A0A067MF98</accession>
<dbReference type="Proteomes" id="UP000027195">
    <property type="component" value="Unassembled WGS sequence"/>
</dbReference>
<keyword evidence="3" id="KW-1185">Reference proteome</keyword>
<dbReference type="EMBL" id="KL198037">
    <property type="protein sequence ID" value="KDQ14453.1"/>
    <property type="molecule type" value="Genomic_DNA"/>
</dbReference>
<evidence type="ECO:0000256" key="1">
    <source>
        <dbReference type="SAM" id="SignalP"/>
    </source>
</evidence>
<sequence length="99" mass="10964">MHLATLAMQIIILPVTLFCGRLSFGGRVSWIPRNGAVGLGFVLRSAEKRCRGLWTSLPNARQPNLWASPSPCRISGHSFSNCNTYNIDQLHQVLMVSEP</sequence>
<gene>
    <name evidence="2" type="ORF">BOTBODRAFT_342401</name>
</gene>
<dbReference type="InParanoid" id="A0A067MF98"/>
<reference evidence="3" key="1">
    <citation type="journal article" date="2014" name="Proc. Natl. Acad. Sci. U.S.A.">
        <title>Extensive sampling of basidiomycete genomes demonstrates inadequacy of the white-rot/brown-rot paradigm for wood decay fungi.</title>
        <authorList>
            <person name="Riley R."/>
            <person name="Salamov A.A."/>
            <person name="Brown D.W."/>
            <person name="Nagy L.G."/>
            <person name="Floudas D."/>
            <person name="Held B.W."/>
            <person name="Levasseur A."/>
            <person name="Lombard V."/>
            <person name="Morin E."/>
            <person name="Otillar R."/>
            <person name="Lindquist E.A."/>
            <person name="Sun H."/>
            <person name="LaButti K.M."/>
            <person name="Schmutz J."/>
            <person name="Jabbour D."/>
            <person name="Luo H."/>
            <person name="Baker S.E."/>
            <person name="Pisabarro A.G."/>
            <person name="Walton J.D."/>
            <person name="Blanchette R.A."/>
            <person name="Henrissat B."/>
            <person name="Martin F."/>
            <person name="Cullen D."/>
            <person name="Hibbett D.S."/>
            <person name="Grigoriev I.V."/>
        </authorList>
    </citation>
    <scope>NUCLEOTIDE SEQUENCE [LARGE SCALE GENOMIC DNA]</scope>
    <source>
        <strain evidence="3">FD-172 SS1</strain>
    </source>
</reference>
<dbReference type="AlphaFoldDB" id="A0A067MF98"/>
<proteinExistence type="predicted"/>
<dbReference type="HOGENOM" id="CLU_2320016_0_0_1"/>
<keyword evidence="1" id="KW-0732">Signal</keyword>